<dbReference type="InterPro" id="IPR000743">
    <property type="entry name" value="Glyco_hydro_28"/>
</dbReference>
<keyword evidence="11" id="KW-0961">Cell wall biogenesis/degradation</keyword>
<evidence type="ECO:0000313" key="19">
    <source>
        <dbReference type="Proteomes" id="UP000182658"/>
    </source>
</evidence>
<dbReference type="GO" id="GO:0004650">
    <property type="term" value="F:polygalacturonase activity"/>
    <property type="evidence" value="ECO:0007669"/>
    <property type="project" value="InterPro"/>
</dbReference>
<dbReference type="EC" id="3.2.1.67" evidence="14"/>
<evidence type="ECO:0000256" key="11">
    <source>
        <dbReference type="ARBA" id="ARBA00023316"/>
    </source>
</evidence>
<dbReference type="Proteomes" id="UP000182658">
    <property type="component" value="Unassembled WGS sequence"/>
</dbReference>
<organism evidence="18 19">
    <name type="scientific">Coniochaeta ligniaria NRRL 30616</name>
    <dbReference type="NCBI Taxonomy" id="1408157"/>
    <lineage>
        <taxon>Eukaryota</taxon>
        <taxon>Fungi</taxon>
        <taxon>Dikarya</taxon>
        <taxon>Ascomycota</taxon>
        <taxon>Pezizomycotina</taxon>
        <taxon>Sordariomycetes</taxon>
        <taxon>Sordariomycetidae</taxon>
        <taxon>Coniochaetales</taxon>
        <taxon>Coniochaetaceae</taxon>
        <taxon>Coniochaeta</taxon>
    </lineage>
</organism>
<dbReference type="InterPro" id="IPR012334">
    <property type="entry name" value="Pectin_lyas_fold"/>
</dbReference>
<evidence type="ECO:0000256" key="12">
    <source>
        <dbReference type="ARBA" id="ARBA00023326"/>
    </source>
</evidence>
<dbReference type="Gene3D" id="2.160.20.10">
    <property type="entry name" value="Single-stranded right-handed beta-helix, Pectin lyase-like"/>
    <property type="match status" value="1"/>
</dbReference>
<proteinExistence type="inferred from homology"/>
<evidence type="ECO:0000256" key="1">
    <source>
        <dbReference type="ARBA" id="ARBA00004613"/>
    </source>
</evidence>
<keyword evidence="12" id="KW-0624">Polysaccharide degradation</keyword>
<comment type="function">
    <text evidence="13">Specific in hydrolyzing the terminal glycosidic bond of polygalacturonic acid and oligogalacturonates.</text>
</comment>
<dbReference type="InterPro" id="IPR006626">
    <property type="entry name" value="PbH1"/>
</dbReference>
<feature type="chain" id="PRO_5012272745" description="galacturonan 1,4-alpha-galacturonidase" evidence="17">
    <location>
        <begin position="22"/>
        <end position="426"/>
    </location>
</feature>
<evidence type="ECO:0000256" key="16">
    <source>
        <dbReference type="RuleBase" id="RU361169"/>
    </source>
</evidence>
<dbReference type="EMBL" id="KV875097">
    <property type="protein sequence ID" value="OIW29983.1"/>
    <property type="molecule type" value="Genomic_DNA"/>
</dbReference>
<protein>
    <recommendedName>
        <fullName evidence="14">galacturonan 1,4-alpha-galacturonidase</fullName>
        <ecNumber evidence="14">3.2.1.67</ecNumber>
    </recommendedName>
</protein>
<evidence type="ECO:0000256" key="6">
    <source>
        <dbReference type="ARBA" id="ARBA00022801"/>
    </source>
</evidence>
<evidence type="ECO:0000256" key="8">
    <source>
        <dbReference type="ARBA" id="ARBA00023180"/>
    </source>
</evidence>
<evidence type="ECO:0000256" key="4">
    <source>
        <dbReference type="ARBA" id="ARBA00022729"/>
    </source>
</evidence>
<evidence type="ECO:0000256" key="7">
    <source>
        <dbReference type="ARBA" id="ARBA00023157"/>
    </source>
</evidence>
<dbReference type="PANTHER" id="PTHR31736">
    <property type="match status" value="1"/>
</dbReference>
<evidence type="ECO:0000256" key="15">
    <source>
        <dbReference type="ARBA" id="ARBA00048766"/>
    </source>
</evidence>
<evidence type="ECO:0000256" key="14">
    <source>
        <dbReference type="ARBA" id="ARBA00038933"/>
    </source>
</evidence>
<comment type="similarity">
    <text evidence="2 16">Belongs to the glycosyl hydrolase 28 family.</text>
</comment>
<dbReference type="InParanoid" id="A0A1J7IQR7"/>
<gene>
    <name evidence="18" type="ORF">CONLIGDRAFT_616288</name>
</gene>
<dbReference type="GO" id="GO:0005576">
    <property type="term" value="C:extracellular region"/>
    <property type="evidence" value="ECO:0007669"/>
    <property type="project" value="UniProtKB-SubCell"/>
</dbReference>
<keyword evidence="8" id="KW-0325">Glycoprotein</keyword>
<dbReference type="STRING" id="1408157.A0A1J7IQR7"/>
<evidence type="ECO:0000256" key="9">
    <source>
        <dbReference type="ARBA" id="ARBA00023277"/>
    </source>
</evidence>
<keyword evidence="5" id="KW-0677">Repeat</keyword>
<name>A0A1J7IQR7_9PEZI</name>
<keyword evidence="19" id="KW-1185">Reference proteome</keyword>
<comment type="catalytic activity">
    <reaction evidence="15">
        <text>[(1-&gt;4)-alpha-D-galacturonosyl](n) + H2O = alpha-D-galacturonate + [(1-&gt;4)-alpha-D-galacturonosyl](n-1)</text>
        <dbReference type="Rhea" id="RHEA:14117"/>
        <dbReference type="Rhea" id="RHEA-COMP:14570"/>
        <dbReference type="Rhea" id="RHEA-COMP:14572"/>
        <dbReference type="ChEBI" id="CHEBI:15377"/>
        <dbReference type="ChEBI" id="CHEBI:58658"/>
        <dbReference type="ChEBI" id="CHEBI:140523"/>
        <dbReference type="EC" id="3.2.1.67"/>
    </reaction>
</comment>
<keyword evidence="10 16" id="KW-0326">Glycosidase</keyword>
<evidence type="ECO:0000256" key="10">
    <source>
        <dbReference type="ARBA" id="ARBA00023295"/>
    </source>
</evidence>
<keyword evidence="6 16" id="KW-0378">Hydrolase</keyword>
<evidence type="ECO:0000313" key="18">
    <source>
        <dbReference type="EMBL" id="OIW29983.1"/>
    </source>
</evidence>
<evidence type="ECO:0000256" key="3">
    <source>
        <dbReference type="ARBA" id="ARBA00022525"/>
    </source>
</evidence>
<feature type="signal peptide" evidence="17">
    <location>
        <begin position="1"/>
        <end position="21"/>
    </location>
</feature>
<keyword evidence="9" id="KW-0119">Carbohydrate metabolism</keyword>
<keyword evidence="4 17" id="KW-0732">Signal</keyword>
<dbReference type="GO" id="GO:0045490">
    <property type="term" value="P:pectin catabolic process"/>
    <property type="evidence" value="ECO:0007669"/>
    <property type="project" value="UniProtKB-ARBA"/>
</dbReference>
<comment type="subcellular location">
    <subcellularLocation>
        <location evidence="1">Secreted</location>
    </subcellularLocation>
</comment>
<evidence type="ECO:0000256" key="13">
    <source>
        <dbReference type="ARBA" id="ARBA00037312"/>
    </source>
</evidence>
<dbReference type="SMART" id="SM00710">
    <property type="entry name" value="PbH1"/>
    <property type="match status" value="4"/>
</dbReference>
<dbReference type="OrthoDB" id="187139at2759"/>
<sequence length="426" mass="46674">MYFLVFFQLLSVLSLWPVATSAAIVKRGSTCTVTPLSATPKPRRSIGTRDLAATIDDTPQILEAFKKCGKDGSIVFTEGIFNIRQVMNTTDLSNCDISIHGKFVWSADNIAYWLRSTYSVTYAGRSTAWLFGGKNVSMRGYGKALFDGNGQAWIDQNKNNANQNGRPISLTVWKGTNIYIDGITWRQAQFWHTFIAHSQNVTMTNLDMNTTSNSQWKAVNTDGTDTWNSKDIVISNWTVTCGDDCISVKGNSTNVHVSNIVCHESGGMCVGSMGSNSGQPDYVDNVVFENVTLFHSSNAAWIKTYPGQGHVKNVTFRNIHCNDVNQPIYVTSCIYSGNNCDSSRLGISDVRWENITGTSRYNIAAGIHCSSQVPCTGFSFEDIDIKPKDGGTAKVMCSNVKNQASMGLTCNGACPGNWPQQLSGNR</sequence>
<keyword evidence="3" id="KW-0964">Secreted</keyword>
<evidence type="ECO:0000256" key="5">
    <source>
        <dbReference type="ARBA" id="ARBA00022737"/>
    </source>
</evidence>
<keyword evidence="7" id="KW-1015">Disulfide bond</keyword>
<dbReference type="GO" id="GO:0047911">
    <property type="term" value="F:galacturan 1,4-alpha-galacturonidase activity"/>
    <property type="evidence" value="ECO:0007669"/>
    <property type="project" value="UniProtKB-EC"/>
</dbReference>
<reference evidence="18 19" key="1">
    <citation type="submission" date="2016-10" db="EMBL/GenBank/DDBJ databases">
        <title>Draft genome sequence of Coniochaeta ligniaria NRRL30616, a lignocellulolytic fungus for bioabatement of inhibitors in plant biomass hydrolysates.</title>
        <authorList>
            <consortium name="DOE Joint Genome Institute"/>
            <person name="Jimenez D.J."/>
            <person name="Hector R.E."/>
            <person name="Riley R."/>
            <person name="Sun H."/>
            <person name="Grigoriev I.V."/>
            <person name="Van Elsas J.D."/>
            <person name="Nichols N.N."/>
        </authorList>
    </citation>
    <scope>NUCLEOTIDE SEQUENCE [LARGE SCALE GENOMIC DNA]</scope>
    <source>
        <strain evidence="18 19">NRRL 30616</strain>
    </source>
</reference>
<dbReference type="PANTHER" id="PTHR31736:SF12">
    <property type="entry name" value="EXO-POLYGALACTURONASE, PUTATIVE-RELATED"/>
    <property type="match status" value="1"/>
</dbReference>
<dbReference type="InterPro" id="IPR011050">
    <property type="entry name" value="Pectin_lyase_fold/virulence"/>
</dbReference>
<evidence type="ECO:0000256" key="2">
    <source>
        <dbReference type="ARBA" id="ARBA00008834"/>
    </source>
</evidence>
<dbReference type="AlphaFoldDB" id="A0A1J7IQR7"/>
<dbReference type="GO" id="GO:0071555">
    <property type="term" value="P:cell wall organization"/>
    <property type="evidence" value="ECO:0007669"/>
    <property type="project" value="UniProtKB-KW"/>
</dbReference>
<accession>A0A1J7IQR7</accession>
<evidence type="ECO:0000256" key="17">
    <source>
        <dbReference type="SAM" id="SignalP"/>
    </source>
</evidence>
<dbReference type="Pfam" id="PF00295">
    <property type="entry name" value="Glyco_hydro_28"/>
    <property type="match status" value="1"/>
</dbReference>
<dbReference type="SUPFAM" id="SSF51126">
    <property type="entry name" value="Pectin lyase-like"/>
    <property type="match status" value="1"/>
</dbReference>